<name>A0A0F9WBG8_9MICR</name>
<dbReference type="VEuPathDB" id="MicrosporidiaDB:G9O61_00g009800"/>
<keyword evidence="2" id="KW-1185">Reference proteome</keyword>
<dbReference type="GeneID" id="36321639"/>
<gene>
    <name evidence="1" type="ORF">AAJ76_960008497</name>
</gene>
<dbReference type="RefSeq" id="XP_024329977.1">
    <property type="nucleotide sequence ID" value="XM_024476682.1"/>
</dbReference>
<dbReference type="EMBL" id="JPQZ01000096">
    <property type="protein sequence ID" value="KKO74235.1"/>
    <property type="molecule type" value="Genomic_DNA"/>
</dbReference>
<dbReference type="AlphaFoldDB" id="A0A0F9WBG8"/>
<organism evidence="1 2">
    <name type="scientific">Vairimorpha ceranae</name>
    <dbReference type="NCBI Taxonomy" id="40302"/>
    <lineage>
        <taxon>Eukaryota</taxon>
        <taxon>Fungi</taxon>
        <taxon>Fungi incertae sedis</taxon>
        <taxon>Microsporidia</taxon>
        <taxon>Nosematidae</taxon>
        <taxon>Vairimorpha</taxon>
    </lineage>
</organism>
<protein>
    <recommendedName>
        <fullName evidence="3">ISXO2-like transposase domain-containing protein</fullName>
    </recommendedName>
</protein>
<accession>A0A0F9WBG8</accession>
<dbReference type="Proteomes" id="UP000034350">
    <property type="component" value="Unassembled WGS sequence"/>
</dbReference>
<comment type="caution">
    <text evidence="1">The sequence shown here is derived from an EMBL/GenBank/DDBJ whole genome shotgun (WGS) entry which is preliminary data.</text>
</comment>
<dbReference type="OrthoDB" id="2194275at2759"/>
<reference evidence="1 2" key="1">
    <citation type="journal article" date="2015" name="Environ. Microbiol.">
        <title>Genome analyses suggest the presence of polyploidy and recent human-driven expansions in eight global populations of the honeybee pathogen Nosema ceranae.</title>
        <authorList>
            <person name="Pelin A."/>
            <person name="Selman M."/>
            <person name="Aris-Brosou S."/>
            <person name="Farinelli L."/>
            <person name="Corradi N."/>
        </authorList>
    </citation>
    <scope>NUCLEOTIDE SEQUENCE [LARGE SCALE GENOMIC DNA]</scope>
    <source>
        <strain evidence="1 2">PA08 1199</strain>
    </source>
</reference>
<dbReference type="VEuPathDB" id="MicrosporidiaDB:AAJ76_960008497"/>
<dbReference type="VEuPathDB" id="MicrosporidiaDB:NCER_102052"/>
<evidence type="ECO:0000313" key="2">
    <source>
        <dbReference type="Proteomes" id="UP000034350"/>
    </source>
</evidence>
<proteinExistence type="predicted"/>
<evidence type="ECO:0000313" key="1">
    <source>
        <dbReference type="EMBL" id="KKO74235.1"/>
    </source>
</evidence>
<evidence type="ECO:0008006" key="3">
    <source>
        <dbReference type="Google" id="ProtNLM"/>
    </source>
</evidence>
<sequence length="117" mass="12961">MNNSMACVTCEISEPTYISYKDKILKKIKNEVDIYLHKIKGLGKFIQIDETAICTGNVISHPTSTHEKFPGTSWLVGGIDEATGDVFLQIVPDRIVPTMLEPFKNFVVEGTTIITDG</sequence>